<dbReference type="Proteomes" id="UP000249218">
    <property type="component" value="Unassembled WGS sequence"/>
</dbReference>
<dbReference type="InterPro" id="IPR000488">
    <property type="entry name" value="Death_dom"/>
</dbReference>
<dbReference type="SUPFAM" id="SSF47986">
    <property type="entry name" value="DEATH domain"/>
    <property type="match status" value="2"/>
</dbReference>
<protein>
    <recommendedName>
        <fullName evidence="6">Death domain-containing protein</fullName>
    </recommendedName>
</protein>
<dbReference type="AlphaFoldDB" id="A0A2W1BN96"/>
<dbReference type="PROSITE" id="PS50017">
    <property type="entry name" value="DEATH_DOMAIN"/>
    <property type="match status" value="1"/>
</dbReference>
<evidence type="ECO:0000313" key="5">
    <source>
        <dbReference type="Proteomes" id="UP000249218"/>
    </source>
</evidence>
<dbReference type="GO" id="GO:0042981">
    <property type="term" value="P:regulation of apoptotic process"/>
    <property type="evidence" value="ECO:0007669"/>
    <property type="project" value="InterPro"/>
</dbReference>
<feature type="region of interest" description="Disordered" evidence="1">
    <location>
        <begin position="1"/>
        <end position="21"/>
    </location>
</feature>
<evidence type="ECO:0008006" key="6">
    <source>
        <dbReference type="Google" id="ProtNLM"/>
    </source>
</evidence>
<dbReference type="GO" id="GO:0007165">
    <property type="term" value="P:signal transduction"/>
    <property type="evidence" value="ECO:0007669"/>
    <property type="project" value="InterPro"/>
</dbReference>
<keyword evidence="5" id="KW-1185">Reference proteome</keyword>
<name>A0A2W1BN96_HELAM</name>
<organism evidence="4 5">
    <name type="scientific">Helicoverpa armigera</name>
    <name type="common">Cotton bollworm</name>
    <name type="synonym">Heliothis armigera</name>
    <dbReference type="NCBI Taxonomy" id="29058"/>
    <lineage>
        <taxon>Eukaryota</taxon>
        <taxon>Metazoa</taxon>
        <taxon>Ecdysozoa</taxon>
        <taxon>Arthropoda</taxon>
        <taxon>Hexapoda</taxon>
        <taxon>Insecta</taxon>
        <taxon>Pterygota</taxon>
        <taxon>Neoptera</taxon>
        <taxon>Endopterygota</taxon>
        <taxon>Lepidoptera</taxon>
        <taxon>Glossata</taxon>
        <taxon>Ditrysia</taxon>
        <taxon>Noctuoidea</taxon>
        <taxon>Noctuidae</taxon>
        <taxon>Heliothinae</taxon>
        <taxon>Helicoverpa</taxon>
    </lineage>
</organism>
<gene>
    <name evidence="4" type="primary">HaOG206724</name>
    <name evidence="4" type="ORF">B5X24_HaOG206724</name>
</gene>
<dbReference type="OrthoDB" id="100767at2759"/>
<evidence type="ECO:0000256" key="1">
    <source>
        <dbReference type="SAM" id="MobiDB-lite"/>
    </source>
</evidence>
<evidence type="ECO:0000313" key="4">
    <source>
        <dbReference type="EMBL" id="PZC75104.1"/>
    </source>
</evidence>
<feature type="domain" description="Death" evidence="2">
    <location>
        <begin position="196"/>
        <end position="279"/>
    </location>
</feature>
<evidence type="ECO:0000259" key="3">
    <source>
        <dbReference type="PROSITE" id="PS50168"/>
    </source>
</evidence>
<feature type="domain" description="DED" evidence="3">
    <location>
        <begin position="71"/>
        <end position="152"/>
    </location>
</feature>
<dbReference type="CDD" id="cd01670">
    <property type="entry name" value="Death"/>
    <property type="match status" value="1"/>
</dbReference>
<dbReference type="Pfam" id="PF00531">
    <property type="entry name" value="Death"/>
    <property type="match status" value="1"/>
</dbReference>
<dbReference type="InterPro" id="IPR001875">
    <property type="entry name" value="DED_dom"/>
</dbReference>
<dbReference type="Gene3D" id="1.10.533.10">
    <property type="entry name" value="Death Domain, Fas"/>
    <property type="match status" value="2"/>
</dbReference>
<accession>A0A2W1BN96</accession>
<dbReference type="PROSITE" id="PS50168">
    <property type="entry name" value="DED"/>
    <property type="match status" value="1"/>
</dbReference>
<sequence>MLLSMSKSTITNTSSTTNFSSRTSIDSRHIQDTFIYFPIRISYNCSGTACFSQDYDLCYKTKMTLSEYSQLKQYIIFSVGTNERHSEILSSLKEFFRDSINSVRRFEQITSIGHLLRVLEIRDLLSEDNVECLKNIALRLPNSQDVMQRITDYERCHVPREYGNYYTASTQNQKKEPEDSFITSSPLTSNLSKRKKQRIFETIIEEIGSFWRDLARNLKIRECVIDDIDFQNKTLAIKATKIMEAYEYKADPQRWFFVLCDALEKTRRKDLVRSIQEIMAMNI</sequence>
<reference evidence="4 5" key="1">
    <citation type="journal article" date="2017" name="BMC Biol.">
        <title>Genomic innovations, transcriptional plasticity and gene loss underlying the evolution and divergence of two highly polyphagous and invasive Helicoverpa pest species.</title>
        <authorList>
            <person name="Pearce S.L."/>
            <person name="Clarke D.F."/>
            <person name="East P.D."/>
            <person name="Elfekih S."/>
            <person name="Gordon K.H."/>
            <person name="Jermiin L.S."/>
            <person name="McGaughran A."/>
            <person name="Oakeshott J.G."/>
            <person name="Papanikolaou A."/>
            <person name="Perera O.P."/>
            <person name="Rane R.V."/>
            <person name="Richards S."/>
            <person name="Tay W.T."/>
            <person name="Walsh T.K."/>
            <person name="Anderson A."/>
            <person name="Anderson C.J."/>
            <person name="Asgari S."/>
            <person name="Board P.G."/>
            <person name="Bretschneider A."/>
            <person name="Campbell P.M."/>
            <person name="Chertemps T."/>
            <person name="Christeller J.T."/>
            <person name="Coppin C.W."/>
            <person name="Downes S.J."/>
            <person name="Duan G."/>
            <person name="Farnsworth C.A."/>
            <person name="Good R.T."/>
            <person name="Han L.B."/>
            <person name="Han Y.C."/>
            <person name="Hatje K."/>
            <person name="Horne I."/>
            <person name="Huang Y.P."/>
            <person name="Hughes D.S."/>
            <person name="Jacquin-Joly E."/>
            <person name="James W."/>
            <person name="Jhangiani S."/>
            <person name="Kollmar M."/>
            <person name="Kuwar S.S."/>
            <person name="Li S."/>
            <person name="Liu N.Y."/>
            <person name="Maibeche M.T."/>
            <person name="Miller J.R."/>
            <person name="Montagne N."/>
            <person name="Perry T."/>
            <person name="Qu J."/>
            <person name="Song S.V."/>
            <person name="Sutton G.G."/>
            <person name="Vogel H."/>
            <person name="Walenz B.P."/>
            <person name="Xu W."/>
            <person name="Zhang H.J."/>
            <person name="Zou Z."/>
            <person name="Batterham P."/>
            <person name="Edwards O.R."/>
            <person name="Feyereisen R."/>
            <person name="Gibbs R.A."/>
            <person name="Heckel D.G."/>
            <person name="McGrath A."/>
            <person name="Robin C."/>
            <person name="Scherer S.E."/>
            <person name="Worley K.C."/>
            <person name="Wu Y.D."/>
        </authorList>
    </citation>
    <scope>NUCLEOTIDE SEQUENCE [LARGE SCALE GENOMIC DNA]</scope>
    <source>
        <strain evidence="4">Harm_GR_Male_#8</strain>
        <tissue evidence="4">Whole organism</tissue>
    </source>
</reference>
<evidence type="ECO:0000259" key="2">
    <source>
        <dbReference type="PROSITE" id="PS50017"/>
    </source>
</evidence>
<proteinExistence type="predicted"/>
<dbReference type="InterPro" id="IPR011029">
    <property type="entry name" value="DEATH-like_dom_sf"/>
</dbReference>
<dbReference type="EMBL" id="KZ150009">
    <property type="protein sequence ID" value="PZC75104.1"/>
    <property type="molecule type" value="Genomic_DNA"/>
</dbReference>